<evidence type="ECO:0000256" key="1">
    <source>
        <dbReference type="SAM" id="Phobius"/>
    </source>
</evidence>
<dbReference type="EMBL" id="ASGP02000001">
    <property type="protein sequence ID" value="KAH9530313.1"/>
    <property type="molecule type" value="Genomic_DNA"/>
</dbReference>
<feature type="transmembrane region" description="Helical" evidence="1">
    <location>
        <begin position="144"/>
        <end position="164"/>
    </location>
</feature>
<keyword evidence="1" id="KW-1133">Transmembrane helix</keyword>
<keyword evidence="3" id="KW-1185">Reference proteome</keyword>
<evidence type="ECO:0000313" key="3">
    <source>
        <dbReference type="Proteomes" id="UP000790347"/>
    </source>
</evidence>
<keyword evidence="1" id="KW-0472">Membrane</keyword>
<feature type="transmembrane region" description="Helical" evidence="1">
    <location>
        <begin position="19"/>
        <end position="40"/>
    </location>
</feature>
<keyword evidence="1" id="KW-0812">Transmembrane</keyword>
<reference evidence="2" key="1">
    <citation type="submission" date="2013-05" db="EMBL/GenBank/DDBJ databases">
        <authorList>
            <person name="Yim A.K.Y."/>
            <person name="Chan T.F."/>
            <person name="Ji K.M."/>
            <person name="Liu X.Y."/>
            <person name="Zhou J.W."/>
            <person name="Li R.Q."/>
            <person name="Yang K.Y."/>
            <person name="Li J."/>
            <person name="Li M."/>
            <person name="Law P.T.W."/>
            <person name="Wu Y.L."/>
            <person name="Cai Z.L."/>
            <person name="Qin H."/>
            <person name="Bao Y."/>
            <person name="Leung R.K.K."/>
            <person name="Ng P.K.S."/>
            <person name="Zou J."/>
            <person name="Zhong X.J."/>
            <person name="Ran P.X."/>
            <person name="Zhong N.S."/>
            <person name="Liu Z.G."/>
            <person name="Tsui S.K.W."/>
        </authorList>
    </citation>
    <scope>NUCLEOTIDE SEQUENCE</scope>
    <source>
        <strain evidence="2">Derf</strain>
        <tissue evidence="2">Whole organism</tissue>
    </source>
</reference>
<name>A0A922IHI9_DERFA</name>
<feature type="transmembrane region" description="Helical" evidence="1">
    <location>
        <begin position="119"/>
        <end position="138"/>
    </location>
</feature>
<accession>A0A922IHI9</accession>
<dbReference type="Proteomes" id="UP000790347">
    <property type="component" value="Unassembled WGS sequence"/>
</dbReference>
<feature type="transmembrane region" description="Helical" evidence="1">
    <location>
        <begin position="84"/>
        <end position="107"/>
    </location>
</feature>
<evidence type="ECO:0000313" key="2">
    <source>
        <dbReference type="EMBL" id="KAH9530313.1"/>
    </source>
</evidence>
<organism evidence="2 3">
    <name type="scientific">Dermatophagoides farinae</name>
    <name type="common">American house dust mite</name>
    <dbReference type="NCBI Taxonomy" id="6954"/>
    <lineage>
        <taxon>Eukaryota</taxon>
        <taxon>Metazoa</taxon>
        <taxon>Ecdysozoa</taxon>
        <taxon>Arthropoda</taxon>
        <taxon>Chelicerata</taxon>
        <taxon>Arachnida</taxon>
        <taxon>Acari</taxon>
        <taxon>Acariformes</taxon>
        <taxon>Sarcoptiformes</taxon>
        <taxon>Astigmata</taxon>
        <taxon>Psoroptidia</taxon>
        <taxon>Analgoidea</taxon>
        <taxon>Pyroglyphidae</taxon>
        <taxon>Dermatophagoidinae</taxon>
        <taxon>Dermatophagoides</taxon>
    </lineage>
</organism>
<comment type="caution">
    <text evidence="2">The sequence shown here is derived from an EMBL/GenBank/DDBJ whole genome shotgun (WGS) entry which is preliminary data.</text>
</comment>
<gene>
    <name evidence="2" type="ORF">DERF_004126</name>
</gene>
<reference evidence="2" key="2">
    <citation type="journal article" date="2022" name="Res Sq">
        <title>Comparative Genomics Reveals Insights into the Divergent Evolution of Astigmatic Mites and Household Pest Adaptations.</title>
        <authorList>
            <person name="Xiong Q."/>
            <person name="Wan A.T.-Y."/>
            <person name="Liu X.-Y."/>
            <person name="Fung C.S.-H."/>
            <person name="Xiao X."/>
            <person name="Malainual N."/>
            <person name="Hou J."/>
            <person name="Wang L."/>
            <person name="Wang M."/>
            <person name="Yang K."/>
            <person name="Cui Y."/>
            <person name="Leung E."/>
            <person name="Nong W."/>
            <person name="Shin S.-K."/>
            <person name="Au S."/>
            <person name="Jeong K.Y."/>
            <person name="Chew F.T."/>
            <person name="Hui J."/>
            <person name="Leung T.F."/>
            <person name="Tungtrongchitr A."/>
            <person name="Zhong N."/>
            <person name="Liu Z."/>
            <person name="Tsui S."/>
        </authorList>
    </citation>
    <scope>NUCLEOTIDE SEQUENCE</scope>
    <source>
        <strain evidence="2">Derf</strain>
        <tissue evidence="2">Whole organism</tissue>
    </source>
</reference>
<proteinExistence type="predicted"/>
<protein>
    <submittedName>
        <fullName evidence="2">Uncharacterized protein</fullName>
    </submittedName>
</protein>
<dbReference type="AlphaFoldDB" id="A0A922IHI9"/>
<sequence length="188" mass="21300">MSCLDPTGRRPSKFRCLKAFFLTFFGISGTQILPLMFHFIRLVSYFLLDRQTFPPKPLPKGNSLFGLEIFQHDLNFDDNSSSVYTVQVIVAAILAIITGVTGFMAICREKLTTMKIYSFIMLLITFITGMGSFCLPNLVHWTNIILPLLGGGVSSLLSFVFSLLTQQQLDQEHAPSYQNYYPYNNPYN</sequence>